<organism evidence="1 2">
    <name type="scientific">Rhododendron molle</name>
    <name type="common">Chinese azalea</name>
    <name type="synonym">Azalea mollis</name>
    <dbReference type="NCBI Taxonomy" id="49168"/>
    <lineage>
        <taxon>Eukaryota</taxon>
        <taxon>Viridiplantae</taxon>
        <taxon>Streptophyta</taxon>
        <taxon>Embryophyta</taxon>
        <taxon>Tracheophyta</taxon>
        <taxon>Spermatophyta</taxon>
        <taxon>Magnoliopsida</taxon>
        <taxon>eudicotyledons</taxon>
        <taxon>Gunneridae</taxon>
        <taxon>Pentapetalae</taxon>
        <taxon>asterids</taxon>
        <taxon>Ericales</taxon>
        <taxon>Ericaceae</taxon>
        <taxon>Ericoideae</taxon>
        <taxon>Rhodoreae</taxon>
        <taxon>Rhododendron</taxon>
    </lineage>
</organism>
<keyword evidence="2" id="KW-1185">Reference proteome</keyword>
<dbReference type="EMBL" id="CM046388">
    <property type="protein sequence ID" value="KAI8572708.1"/>
    <property type="molecule type" value="Genomic_DNA"/>
</dbReference>
<name>A0ACC0Q7J8_RHOML</name>
<comment type="caution">
    <text evidence="1">The sequence shown here is derived from an EMBL/GenBank/DDBJ whole genome shotgun (WGS) entry which is preliminary data.</text>
</comment>
<evidence type="ECO:0000313" key="1">
    <source>
        <dbReference type="EMBL" id="KAI8572708.1"/>
    </source>
</evidence>
<accession>A0ACC0Q7J8</accession>
<evidence type="ECO:0000313" key="2">
    <source>
        <dbReference type="Proteomes" id="UP001062846"/>
    </source>
</evidence>
<dbReference type="Proteomes" id="UP001062846">
    <property type="component" value="Chromosome 1"/>
</dbReference>
<sequence length="75" mass="8249">MPCHSTSVPTVLRTVPCLLCRAHLLKSCRAVPFFNRVVPGRAHLLKLCHVMPAHFLIVSCRAIFQSCHAGPGPFT</sequence>
<reference evidence="1" key="1">
    <citation type="submission" date="2022-02" db="EMBL/GenBank/DDBJ databases">
        <title>Plant Genome Project.</title>
        <authorList>
            <person name="Zhang R.-G."/>
        </authorList>
    </citation>
    <scope>NUCLEOTIDE SEQUENCE</scope>
    <source>
        <strain evidence="1">AT1</strain>
    </source>
</reference>
<protein>
    <submittedName>
        <fullName evidence="1">Uncharacterized protein</fullName>
    </submittedName>
</protein>
<gene>
    <name evidence="1" type="ORF">RHMOL_Rhmol01G0220700</name>
</gene>
<proteinExistence type="predicted"/>